<dbReference type="KEGG" id="fgi:OP10G_0326"/>
<dbReference type="Proteomes" id="UP000027982">
    <property type="component" value="Chromosome"/>
</dbReference>
<dbReference type="Gene3D" id="1.10.1740.10">
    <property type="match status" value="1"/>
</dbReference>
<dbReference type="Pfam" id="PF04542">
    <property type="entry name" value="Sigma70_r2"/>
    <property type="match status" value="1"/>
</dbReference>
<name>A0A068NQ19_FIMGI</name>
<evidence type="ECO:0000313" key="3">
    <source>
        <dbReference type="EMBL" id="AIE83694.1"/>
    </source>
</evidence>
<dbReference type="AlphaFoldDB" id="A0A068NQ19"/>
<dbReference type="Pfam" id="PF20239">
    <property type="entry name" value="DUF6596"/>
    <property type="match status" value="1"/>
</dbReference>
<dbReference type="InterPro" id="IPR046531">
    <property type="entry name" value="DUF6596"/>
</dbReference>
<dbReference type="GO" id="GO:0003700">
    <property type="term" value="F:DNA-binding transcription factor activity"/>
    <property type="evidence" value="ECO:0007669"/>
    <property type="project" value="InterPro"/>
</dbReference>
<dbReference type="eggNOG" id="COG4941">
    <property type="taxonomic scope" value="Bacteria"/>
</dbReference>
<evidence type="ECO:0000259" key="1">
    <source>
        <dbReference type="Pfam" id="PF04542"/>
    </source>
</evidence>
<dbReference type="PANTHER" id="PTHR47756:SF2">
    <property type="entry name" value="BLL6612 PROTEIN"/>
    <property type="match status" value="1"/>
</dbReference>
<proteinExistence type="predicted"/>
<evidence type="ECO:0000259" key="2">
    <source>
        <dbReference type="Pfam" id="PF20239"/>
    </source>
</evidence>
<dbReference type="HOGENOM" id="CLU_035311_1_2_0"/>
<dbReference type="InterPro" id="IPR014284">
    <property type="entry name" value="RNA_pol_sigma-70_dom"/>
</dbReference>
<feature type="domain" description="DUF6596" evidence="2">
    <location>
        <begin position="190"/>
        <end position="291"/>
    </location>
</feature>
<sequence>MEHPAGPLEPGEDPIDHLFRRESGRMIATVARLLGLQNLALAEDVVQDAFCRAVEVWKYRGMPPNPEAWLMATAKNRALDVLRRERTARKFAPELASEWSLAQTVEESFTPHAIKDDQLRMMFSCCDPRLKEEAQLALVLHLLCGFGIDEIAAAFLVSHHAMEKRVIRAKKSLAELGLIFDLADAEFSARLSTVYRALYLLFNEGYHGASSVSVVRAELCQEALRLTYLLMENPLGAAPATFALGALMCFHGARLRTRIGPCGELAPLVEQDRTQWDSSLIEQGKRLLANSASGYVLTEYHLEAMIASLHMEARSVEETNWRAIVELYDVLVEMRPSPVVALNRAIAVAQLRGPAEGIEEIRAISERERLDRYPFYWAAIGELESRRGDFPEAREAFLKARDLARNPMERHFLSKRIADYSAV</sequence>
<dbReference type="SUPFAM" id="SSF88946">
    <property type="entry name" value="Sigma2 domain of RNA polymerase sigma factors"/>
    <property type="match status" value="1"/>
</dbReference>
<dbReference type="InterPro" id="IPR013324">
    <property type="entry name" value="RNA_pol_sigma_r3/r4-like"/>
</dbReference>
<reference evidence="3 4" key="1">
    <citation type="journal article" date="2014" name="PLoS ONE">
        <title>The first complete genome sequence of the class fimbriimonadia in the phylum armatimonadetes.</title>
        <authorList>
            <person name="Hu Z.Y."/>
            <person name="Wang Y.Z."/>
            <person name="Im W.T."/>
            <person name="Wang S.Y."/>
            <person name="Zhao G.P."/>
            <person name="Zheng H.J."/>
            <person name="Quan Z.X."/>
        </authorList>
    </citation>
    <scope>NUCLEOTIDE SEQUENCE [LARGE SCALE GENOMIC DNA]</scope>
    <source>
        <strain evidence="3">Gsoil 348</strain>
    </source>
</reference>
<dbReference type="PANTHER" id="PTHR47756">
    <property type="entry name" value="BLL6612 PROTEIN-RELATED"/>
    <property type="match status" value="1"/>
</dbReference>
<evidence type="ECO:0000313" key="4">
    <source>
        <dbReference type="Proteomes" id="UP000027982"/>
    </source>
</evidence>
<dbReference type="SUPFAM" id="SSF88659">
    <property type="entry name" value="Sigma3 and sigma4 domains of RNA polymerase sigma factors"/>
    <property type="match status" value="1"/>
</dbReference>
<dbReference type="EMBL" id="CP007139">
    <property type="protein sequence ID" value="AIE83694.1"/>
    <property type="molecule type" value="Genomic_DNA"/>
</dbReference>
<dbReference type="NCBIfam" id="TIGR02937">
    <property type="entry name" value="sigma70-ECF"/>
    <property type="match status" value="1"/>
</dbReference>
<gene>
    <name evidence="3" type="ORF">OP10G_0326</name>
</gene>
<dbReference type="InterPro" id="IPR013325">
    <property type="entry name" value="RNA_pol_sigma_r2"/>
</dbReference>
<keyword evidence="4" id="KW-1185">Reference proteome</keyword>
<dbReference type="GO" id="GO:0006352">
    <property type="term" value="P:DNA-templated transcription initiation"/>
    <property type="evidence" value="ECO:0007669"/>
    <property type="project" value="InterPro"/>
</dbReference>
<organism evidence="3 4">
    <name type="scientific">Fimbriimonas ginsengisoli Gsoil 348</name>
    <dbReference type="NCBI Taxonomy" id="661478"/>
    <lineage>
        <taxon>Bacteria</taxon>
        <taxon>Bacillati</taxon>
        <taxon>Armatimonadota</taxon>
        <taxon>Fimbriimonadia</taxon>
        <taxon>Fimbriimonadales</taxon>
        <taxon>Fimbriimonadaceae</taxon>
        <taxon>Fimbriimonas</taxon>
    </lineage>
</organism>
<dbReference type="STRING" id="661478.OP10G_0326"/>
<dbReference type="RefSeq" id="WP_025227635.1">
    <property type="nucleotide sequence ID" value="NZ_CP007139.1"/>
</dbReference>
<feature type="domain" description="RNA polymerase sigma-70 region 2" evidence="1">
    <location>
        <begin position="21"/>
        <end position="86"/>
    </location>
</feature>
<accession>A0A068NQ19</accession>
<dbReference type="InterPro" id="IPR007627">
    <property type="entry name" value="RNA_pol_sigma70_r2"/>
</dbReference>
<dbReference type="OrthoDB" id="9780299at2"/>
<protein>
    <submittedName>
        <fullName evidence="3">Putative RNA polymerase, sigma-24 subunit, ECF subfamily</fullName>
    </submittedName>
</protein>